<proteinExistence type="predicted"/>
<feature type="region of interest" description="Disordered" evidence="1">
    <location>
        <begin position="877"/>
        <end position="910"/>
    </location>
</feature>
<evidence type="ECO:0000313" key="2">
    <source>
        <dbReference type="EMBL" id="KAF2273454.1"/>
    </source>
</evidence>
<keyword evidence="3" id="KW-1185">Reference proteome</keyword>
<sequence>MPTYNPVGISMRLEAVDFSETVRPIETHKRGAARTSNISDRALRNGETLEEESVSLPGDANDYNLKFLQNVPFLQVQACTNAIWSQARGRPEPKALALHVDLSEKSFFACSKVGDDAHSLMIDVLFNGTLASSTSIHLREINSRKSPHQVFSGARNGFATERPWILLPPTSLNESRTDNQEVTPWQRWEGISAALVREANGRCYDDWGERPPSAEYLSMLAMTCMPDAVKAMQGPRSWTFGVIDVIVTAGKVERSRQYIKGPDRLLDPRYMHISVPQRKKGFATRSSVGQMEPSILYADEDISQLHREDPLISSSQRPFSQHVPSTTLCAPDIMDVENISSTARAFPGATPVYHMYPLGTTVNPMEVERFSITGLPTVYPNYPNMIPSPSRPMGHAHSGQSMSDTLLQMPSTRSRESSALELPAYSSSHEVGPQAYPFAGPTAPPQTKFPYLRPVQHSGPRPPVALWPVPRPTLPIDPQLVDLHQPRSSILLRRILITGKGGAVIVDRRWEVPQRIPINPKSERCASDSSRNQRARTSTVVRREEIRTEAMQHCSEPIVPRTPPLTSPTPVEVEVNGAASAPKPTIVEEMESAHTRTTGGLLRKPTLVLEQKRDNNDIVTADNLDHNNPSLRTSTGQTKPLAATRTAPVVPPLLDKQGKKGVTHVFNDTEEILREARNQRRKSRSARSQTPASEFRNGTAARPNLSSTAATAAPNHGAIFAVDSAGIPAVTASSAHGVVRPSVVAAPMPTCGTPSALRSNASFSSPLSSALGTPEIMSIHDSGGCLEKSAVSVQGSCGQAITNLDTTGPCMTDDRADACAVSTLGSFRSTTAQSPVDNQISRALAGGDSLVTSAALTASSSFPIDPQLLEHPQAQFESQANITTTDTTGAANARKRKRRSSPAVVIPSRPSTSTCVEEDLNKDCIIRYADEGILRNVRNEKKATCMEDMVVVGMRFYVPGV</sequence>
<evidence type="ECO:0000256" key="1">
    <source>
        <dbReference type="SAM" id="MobiDB-lite"/>
    </source>
</evidence>
<dbReference type="EMBL" id="ML986510">
    <property type="protein sequence ID" value="KAF2273454.1"/>
    <property type="molecule type" value="Genomic_DNA"/>
</dbReference>
<feature type="region of interest" description="Disordered" evidence="1">
    <location>
        <begin position="676"/>
        <end position="709"/>
    </location>
</feature>
<feature type="compositionally biased region" description="Polar residues" evidence="1">
    <location>
        <begin position="626"/>
        <end position="638"/>
    </location>
</feature>
<protein>
    <submittedName>
        <fullName evidence="2">Uncharacterized protein</fullName>
    </submittedName>
</protein>
<organism evidence="2 3">
    <name type="scientific">Westerdykella ornata</name>
    <dbReference type="NCBI Taxonomy" id="318751"/>
    <lineage>
        <taxon>Eukaryota</taxon>
        <taxon>Fungi</taxon>
        <taxon>Dikarya</taxon>
        <taxon>Ascomycota</taxon>
        <taxon>Pezizomycotina</taxon>
        <taxon>Dothideomycetes</taxon>
        <taxon>Pleosporomycetidae</taxon>
        <taxon>Pleosporales</taxon>
        <taxon>Sporormiaceae</taxon>
        <taxon>Westerdykella</taxon>
    </lineage>
</organism>
<feature type="region of interest" description="Disordered" evidence="1">
    <location>
        <begin position="619"/>
        <end position="643"/>
    </location>
</feature>
<gene>
    <name evidence="2" type="ORF">EI97DRAFT_158495</name>
</gene>
<evidence type="ECO:0000313" key="3">
    <source>
        <dbReference type="Proteomes" id="UP000800097"/>
    </source>
</evidence>
<dbReference type="Proteomes" id="UP000800097">
    <property type="component" value="Unassembled WGS sequence"/>
</dbReference>
<feature type="region of interest" description="Disordered" evidence="1">
    <location>
        <begin position="29"/>
        <end position="55"/>
    </location>
</feature>
<dbReference type="GeneID" id="54546488"/>
<dbReference type="OrthoDB" id="3556832at2759"/>
<dbReference type="AlphaFoldDB" id="A0A6A6JB71"/>
<accession>A0A6A6JB71</accession>
<dbReference type="RefSeq" id="XP_033650993.1">
    <property type="nucleotide sequence ID" value="XM_033793313.1"/>
</dbReference>
<name>A0A6A6JB71_WESOR</name>
<reference evidence="2" key="1">
    <citation type="journal article" date="2020" name="Stud. Mycol.">
        <title>101 Dothideomycetes genomes: a test case for predicting lifestyles and emergence of pathogens.</title>
        <authorList>
            <person name="Haridas S."/>
            <person name="Albert R."/>
            <person name="Binder M."/>
            <person name="Bloem J."/>
            <person name="Labutti K."/>
            <person name="Salamov A."/>
            <person name="Andreopoulos B."/>
            <person name="Baker S."/>
            <person name="Barry K."/>
            <person name="Bills G."/>
            <person name="Bluhm B."/>
            <person name="Cannon C."/>
            <person name="Castanera R."/>
            <person name="Culley D."/>
            <person name="Daum C."/>
            <person name="Ezra D."/>
            <person name="Gonzalez J."/>
            <person name="Henrissat B."/>
            <person name="Kuo A."/>
            <person name="Liang C."/>
            <person name="Lipzen A."/>
            <person name="Lutzoni F."/>
            <person name="Magnuson J."/>
            <person name="Mondo S."/>
            <person name="Nolan M."/>
            <person name="Ohm R."/>
            <person name="Pangilinan J."/>
            <person name="Park H.-J."/>
            <person name="Ramirez L."/>
            <person name="Alfaro M."/>
            <person name="Sun H."/>
            <person name="Tritt A."/>
            <person name="Yoshinaga Y."/>
            <person name="Zwiers L.-H."/>
            <person name="Turgeon B."/>
            <person name="Goodwin S."/>
            <person name="Spatafora J."/>
            <person name="Crous P."/>
            <person name="Grigoriev I."/>
        </authorList>
    </citation>
    <scope>NUCLEOTIDE SEQUENCE</scope>
    <source>
        <strain evidence="2">CBS 379.55</strain>
    </source>
</reference>
<feature type="compositionally biased region" description="Polar residues" evidence="1">
    <location>
        <begin position="877"/>
        <end position="890"/>
    </location>
</feature>